<dbReference type="PROSITE" id="PS51257">
    <property type="entry name" value="PROKAR_LIPOPROTEIN"/>
    <property type="match status" value="1"/>
</dbReference>
<evidence type="ECO:0000256" key="1">
    <source>
        <dbReference type="ARBA" id="ARBA00022448"/>
    </source>
</evidence>
<dbReference type="EMBL" id="BAIV01000022">
    <property type="protein sequence ID" value="GAE84975.1"/>
    <property type="molecule type" value="Genomic_DNA"/>
</dbReference>
<organism evidence="4 5">
    <name type="scientific">Bacteroides reticulotermitis JCM 10512</name>
    <dbReference type="NCBI Taxonomy" id="1445607"/>
    <lineage>
        <taxon>Bacteria</taxon>
        <taxon>Pseudomonadati</taxon>
        <taxon>Bacteroidota</taxon>
        <taxon>Bacteroidia</taxon>
        <taxon>Bacteroidales</taxon>
        <taxon>Bacteroidaceae</taxon>
        <taxon>Bacteroides</taxon>
    </lineage>
</organism>
<comment type="caution">
    <text evidence="4">The sequence shown here is derived from an EMBL/GenBank/DDBJ whole genome shotgun (WGS) entry which is preliminary data.</text>
</comment>
<keyword evidence="1" id="KW-0813">Transport</keyword>
<sequence length="183" mass="19400">MKKIIFLGVLGLFLLGSCNSKSGSANSSEGHANCTGTHDHEGDNHEGHDHGSEGHDHEGHDHGAEGHEGHDHGNEAAANSHSDEIIFPKEKADAAGIKVSEIKPGSFQQVIKTSGKVLAAQGDESVAVATVAGVVKFRGKVTEGMNVAKEARWLASLRATLPKETRCNVPELPTTFRRKNTNV</sequence>
<gene>
    <name evidence="4" type="ORF">JCM10512_3363</name>
</gene>
<dbReference type="GO" id="GO:0030313">
    <property type="term" value="C:cell envelope"/>
    <property type="evidence" value="ECO:0007669"/>
    <property type="project" value="TreeGrafter"/>
</dbReference>
<feature type="region of interest" description="Disordered" evidence="2">
    <location>
        <begin position="22"/>
        <end position="79"/>
    </location>
</feature>
<dbReference type="PANTHER" id="PTHR30097:SF4">
    <property type="entry name" value="SLR6042 PROTEIN"/>
    <property type="match status" value="1"/>
</dbReference>
<dbReference type="AlphaFoldDB" id="W4UUU4"/>
<dbReference type="GO" id="GO:0060003">
    <property type="term" value="P:copper ion export"/>
    <property type="evidence" value="ECO:0007669"/>
    <property type="project" value="TreeGrafter"/>
</dbReference>
<feature type="compositionally biased region" description="Basic and acidic residues" evidence="2">
    <location>
        <begin position="37"/>
        <end position="74"/>
    </location>
</feature>
<reference evidence="4 5" key="1">
    <citation type="journal article" date="2014" name="Genome Announc.">
        <title>Draft Genome Sequence of Bacteroides reticulotermitis Strain JCM 10512T, Isolated from the Gut of a Termite.</title>
        <authorList>
            <person name="Yuki M."/>
            <person name="Oshima K."/>
            <person name="Suda W."/>
            <person name="Sakamoto M."/>
            <person name="Iida T."/>
            <person name="Hattori M."/>
            <person name="Ohkuma M."/>
        </authorList>
    </citation>
    <scope>NUCLEOTIDE SEQUENCE [LARGE SCALE GENOMIC DNA]</scope>
    <source>
        <strain evidence="4 5">JCM 10512</strain>
    </source>
</reference>
<dbReference type="STRING" id="1445607.JCM10512_3363"/>
<evidence type="ECO:0000313" key="4">
    <source>
        <dbReference type="EMBL" id="GAE84975.1"/>
    </source>
</evidence>
<dbReference type="PANTHER" id="PTHR30097">
    <property type="entry name" value="CATION EFFLUX SYSTEM PROTEIN CUSB"/>
    <property type="match status" value="1"/>
</dbReference>
<name>W4UUU4_9BACE</name>
<evidence type="ECO:0000313" key="5">
    <source>
        <dbReference type="Proteomes" id="UP000019131"/>
    </source>
</evidence>
<dbReference type="Proteomes" id="UP000019131">
    <property type="component" value="Unassembled WGS sequence"/>
</dbReference>
<dbReference type="GO" id="GO:0015679">
    <property type="term" value="P:plasma membrane copper ion transport"/>
    <property type="evidence" value="ECO:0007669"/>
    <property type="project" value="TreeGrafter"/>
</dbReference>
<feature type="chain" id="PRO_5004849994" evidence="3">
    <location>
        <begin position="23"/>
        <end position="183"/>
    </location>
</feature>
<protein>
    <submittedName>
        <fullName evidence="4">Cation efflux system protein</fullName>
    </submittedName>
</protein>
<accession>W4UUU4</accession>
<keyword evidence="5" id="KW-1185">Reference proteome</keyword>
<dbReference type="InterPro" id="IPR051909">
    <property type="entry name" value="MFP_Cation_Efflux"/>
</dbReference>
<evidence type="ECO:0000256" key="3">
    <source>
        <dbReference type="SAM" id="SignalP"/>
    </source>
</evidence>
<proteinExistence type="predicted"/>
<evidence type="ECO:0000256" key="2">
    <source>
        <dbReference type="SAM" id="MobiDB-lite"/>
    </source>
</evidence>
<feature type="signal peptide" evidence="3">
    <location>
        <begin position="1"/>
        <end position="22"/>
    </location>
</feature>
<keyword evidence="3" id="KW-0732">Signal</keyword>